<keyword evidence="3" id="KW-1185">Reference proteome</keyword>
<dbReference type="GeneID" id="17300218"/>
<proteinExistence type="predicted"/>
<protein>
    <submittedName>
        <fullName evidence="1 2">Uncharacterized protein</fullName>
    </submittedName>
</protein>
<dbReference type="Proteomes" id="UP000011087">
    <property type="component" value="Unassembled WGS sequence"/>
</dbReference>
<dbReference type="EnsemblProtists" id="EKX43542">
    <property type="protein sequence ID" value="EKX43542"/>
    <property type="gene ID" value="GUITHDRAFT_153202"/>
</dbReference>
<dbReference type="AlphaFoldDB" id="L1J5C5"/>
<dbReference type="EMBL" id="JH993009">
    <property type="protein sequence ID" value="EKX43542.1"/>
    <property type="molecule type" value="Genomic_DNA"/>
</dbReference>
<organism evidence="1">
    <name type="scientific">Guillardia theta (strain CCMP2712)</name>
    <name type="common">Cryptophyte</name>
    <dbReference type="NCBI Taxonomy" id="905079"/>
    <lineage>
        <taxon>Eukaryota</taxon>
        <taxon>Cryptophyceae</taxon>
        <taxon>Pyrenomonadales</taxon>
        <taxon>Geminigeraceae</taxon>
        <taxon>Guillardia</taxon>
    </lineage>
</organism>
<reference evidence="1 3" key="1">
    <citation type="journal article" date="2012" name="Nature">
        <title>Algal genomes reveal evolutionary mosaicism and the fate of nucleomorphs.</title>
        <authorList>
            <consortium name="DOE Joint Genome Institute"/>
            <person name="Curtis B.A."/>
            <person name="Tanifuji G."/>
            <person name="Burki F."/>
            <person name="Gruber A."/>
            <person name="Irimia M."/>
            <person name="Maruyama S."/>
            <person name="Arias M.C."/>
            <person name="Ball S.G."/>
            <person name="Gile G.H."/>
            <person name="Hirakawa Y."/>
            <person name="Hopkins J.F."/>
            <person name="Kuo A."/>
            <person name="Rensing S.A."/>
            <person name="Schmutz J."/>
            <person name="Symeonidi A."/>
            <person name="Elias M."/>
            <person name="Eveleigh R.J."/>
            <person name="Herman E.K."/>
            <person name="Klute M.J."/>
            <person name="Nakayama T."/>
            <person name="Obornik M."/>
            <person name="Reyes-Prieto A."/>
            <person name="Armbrust E.V."/>
            <person name="Aves S.J."/>
            <person name="Beiko R.G."/>
            <person name="Coutinho P."/>
            <person name="Dacks J.B."/>
            <person name="Durnford D.G."/>
            <person name="Fast N.M."/>
            <person name="Green B.R."/>
            <person name="Grisdale C.J."/>
            <person name="Hempel F."/>
            <person name="Henrissat B."/>
            <person name="Hoppner M.P."/>
            <person name="Ishida K."/>
            <person name="Kim E."/>
            <person name="Koreny L."/>
            <person name="Kroth P.G."/>
            <person name="Liu Y."/>
            <person name="Malik S.B."/>
            <person name="Maier U.G."/>
            <person name="McRose D."/>
            <person name="Mock T."/>
            <person name="Neilson J.A."/>
            <person name="Onodera N.T."/>
            <person name="Poole A.M."/>
            <person name="Pritham E.J."/>
            <person name="Richards T.A."/>
            <person name="Rocap G."/>
            <person name="Roy S.W."/>
            <person name="Sarai C."/>
            <person name="Schaack S."/>
            <person name="Shirato S."/>
            <person name="Slamovits C.H."/>
            <person name="Spencer D.F."/>
            <person name="Suzuki S."/>
            <person name="Worden A.Z."/>
            <person name="Zauner S."/>
            <person name="Barry K."/>
            <person name="Bell C."/>
            <person name="Bharti A.K."/>
            <person name="Crow J.A."/>
            <person name="Grimwood J."/>
            <person name="Kramer R."/>
            <person name="Lindquist E."/>
            <person name="Lucas S."/>
            <person name="Salamov A."/>
            <person name="McFadden G.I."/>
            <person name="Lane C.E."/>
            <person name="Keeling P.J."/>
            <person name="Gray M.W."/>
            <person name="Grigoriev I.V."/>
            <person name="Archibald J.M."/>
        </authorList>
    </citation>
    <scope>NUCLEOTIDE SEQUENCE</scope>
    <source>
        <strain evidence="1 3">CCMP2712</strain>
    </source>
</reference>
<accession>L1J5C5</accession>
<dbReference type="RefSeq" id="XP_005830522.1">
    <property type="nucleotide sequence ID" value="XM_005830465.1"/>
</dbReference>
<name>L1J5C5_GUITC</name>
<gene>
    <name evidence="1" type="ORF">GUITHDRAFT_153202</name>
</gene>
<dbReference type="KEGG" id="gtt:GUITHDRAFT_153202"/>
<dbReference type="PaxDb" id="55529-EKX43542"/>
<evidence type="ECO:0000313" key="1">
    <source>
        <dbReference type="EMBL" id="EKX43542.1"/>
    </source>
</evidence>
<evidence type="ECO:0000313" key="3">
    <source>
        <dbReference type="Proteomes" id="UP000011087"/>
    </source>
</evidence>
<sequence length="124" mass="13876">MVGRASITIPVAQEIFRFSQTNKAEAGPLDKWAPTQSSNALAAQYGITAKAVRDIWNKRTWVHATHTLWTEEEKNEYSRRRKLCDMCKLAVAGKGRMLQSCACRRLESSDRMKRGGSFGEAGTP</sequence>
<reference evidence="2" key="3">
    <citation type="submission" date="2015-06" db="UniProtKB">
        <authorList>
            <consortium name="EnsemblProtists"/>
        </authorList>
    </citation>
    <scope>IDENTIFICATION</scope>
</reference>
<dbReference type="HOGENOM" id="CLU_2009945_0_0_1"/>
<reference evidence="3" key="2">
    <citation type="submission" date="2012-11" db="EMBL/GenBank/DDBJ databases">
        <authorList>
            <person name="Kuo A."/>
            <person name="Curtis B.A."/>
            <person name="Tanifuji G."/>
            <person name="Burki F."/>
            <person name="Gruber A."/>
            <person name="Irimia M."/>
            <person name="Maruyama S."/>
            <person name="Arias M.C."/>
            <person name="Ball S.G."/>
            <person name="Gile G.H."/>
            <person name="Hirakawa Y."/>
            <person name="Hopkins J.F."/>
            <person name="Rensing S.A."/>
            <person name="Schmutz J."/>
            <person name="Symeonidi A."/>
            <person name="Elias M."/>
            <person name="Eveleigh R.J."/>
            <person name="Herman E.K."/>
            <person name="Klute M.J."/>
            <person name="Nakayama T."/>
            <person name="Obornik M."/>
            <person name="Reyes-Prieto A."/>
            <person name="Armbrust E.V."/>
            <person name="Aves S.J."/>
            <person name="Beiko R.G."/>
            <person name="Coutinho P."/>
            <person name="Dacks J.B."/>
            <person name="Durnford D.G."/>
            <person name="Fast N.M."/>
            <person name="Green B.R."/>
            <person name="Grisdale C."/>
            <person name="Hempe F."/>
            <person name="Henrissat B."/>
            <person name="Hoppner M.P."/>
            <person name="Ishida K.-I."/>
            <person name="Kim E."/>
            <person name="Koreny L."/>
            <person name="Kroth P.G."/>
            <person name="Liu Y."/>
            <person name="Malik S.-B."/>
            <person name="Maier U.G."/>
            <person name="McRose D."/>
            <person name="Mock T."/>
            <person name="Neilson J.A."/>
            <person name="Onodera N.T."/>
            <person name="Poole A.M."/>
            <person name="Pritham E.J."/>
            <person name="Richards T.A."/>
            <person name="Rocap G."/>
            <person name="Roy S.W."/>
            <person name="Sarai C."/>
            <person name="Schaack S."/>
            <person name="Shirato S."/>
            <person name="Slamovits C.H."/>
            <person name="Spencer D.F."/>
            <person name="Suzuki S."/>
            <person name="Worden A.Z."/>
            <person name="Zauner S."/>
            <person name="Barry K."/>
            <person name="Bell C."/>
            <person name="Bharti A.K."/>
            <person name="Crow J.A."/>
            <person name="Grimwood J."/>
            <person name="Kramer R."/>
            <person name="Lindquist E."/>
            <person name="Lucas S."/>
            <person name="Salamov A."/>
            <person name="McFadden G.I."/>
            <person name="Lane C.E."/>
            <person name="Keeling P.J."/>
            <person name="Gray M.W."/>
            <person name="Grigoriev I.V."/>
            <person name="Archibald J.M."/>
        </authorList>
    </citation>
    <scope>NUCLEOTIDE SEQUENCE</scope>
    <source>
        <strain evidence="3">CCMP2712</strain>
    </source>
</reference>
<feature type="non-terminal residue" evidence="1">
    <location>
        <position position="124"/>
    </location>
</feature>
<evidence type="ECO:0000313" key="2">
    <source>
        <dbReference type="EnsemblProtists" id="EKX43542"/>
    </source>
</evidence>